<evidence type="ECO:0000313" key="3">
    <source>
        <dbReference type="Proteomes" id="UP001152747"/>
    </source>
</evidence>
<evidence type="ECO:0000256" key="1">
    <source>
        <dbReference type="SAM" id="MobiDB-lite"/>
    </source>
</evidence>
<gene>
    <name evidence="2" type="ORF">CAMP_LOCUS19067</name>
</gene>
<evidence type="ECO:0008006" key="4">
    <source>
        <dbReference type="Google" id="ProtNLM"/>
    </source>
</evidence>
<dbReference type="InterPro" id="IPR027417">
    <property type="entry name" value="P-loop_NTPase"/>
</dbReference>
<dbReference type="CDD" id="cd00882">
    <property type="entry name" value="Ras_like_GTPase"/>
    <property type="match status" value="1"/>
</dbReference>
<reference evidence="2" key="1">
    <citation type="submission" date="2022-11" db="EMBL/GenBank/DDBJ databases">
        <authorList>
            <person name="Kikuchi T."/>
        </authorList>
    </citation>
    <scope>NUCLEOTIDE SEQUENCE</scope>
    <source>
        <strain evidence="2">PS1010</strain>
    </source>
</reference>
<dbReference type="PANTHER" id="PTHR36935">
    <property type="entry name" value="PROTEIN CBG00261"/>
    <property type="match status" value="1"/>
</dbReference>
<dbReference type="Gene3D" id="3.40.50.300">
    <property type="entry name" value="P-loop containing nucleotide triphosphate hydrolases"/>
    <property type="match status" value="1"/>
</dbReference>
<dbReference type="OrthoDB" id="5853768at2759"/>
<accession>A0A9P1NB54</accession>
<protein>
    <recommendedName>
        <fullName evidence="4">Ras family protein</fullName>
    </recommendedName>
</protein>
<keyword evidence="3" id="KW-1185">Reference proteome</keyword>
<feature type="region of interest" description="Disordered" evidence="1">
    <location>
        <begin position="255"/>
        <end position="286"/>
    </location>
</feature>
<proteinExistence type="predicted"/>
<dbReference type="AlphaFoldDB" id="A0A9P1NB54"/>
<feature type="compositionally biased region" description="Polar residues" evidence="1">
    <location>
        <begin position="156"/>
        <end position="166"/>
    </location>
</feature>
<dbReference type="EMBL" id="CANHGI010000006">
    <property type="protein sequence ID" value="CAI5456430.1"/>
    <property type="molecule type" value="Genomic_DNA"/>
</dbReference>
<feature type="compositionally biased region" description="Basic and acidic residues" evidence="1">
    <location>
        <begin position="275"/>
        <end position="286"/>
    </location>
</feature>
<evidence type="ECO:0000313" key="2">
    <source>
        <dbReference type="EMBL" id="CAI5456430.1"/>
    </source>
</evidence>
<dbReference type="PANTHER" id="PTHR36935:SF1">
    <property type="entry name" value="RAS FAMILY PROTEIN"/>
    <property type="match status" value="1"/>
</dbReference>
<sequence length="286" mass="32405">MLRRLFDNQNQTMSAAENFHDVMDIGDIEMTNQRDDSKGERSIVLLGTKHKKVFFQQLCESAQKYEKHVHYQDVHYLTIDHMGNDYIIELTDPGTARTGGREMAIRSADFALLYYSANSIESLHAIQSVSQALQQRKNMPILIVCDSDDITVDETLSANTSSSSEGYESDEREGMRRHYSMEQMRSNLEENAGEGGERLAEELGSRCSYLKIQASRKEDAQKVITQIIFTLQKSAPIKNRRKSIIKEILRNKSTDKNADAVFESGENSKKKKSKNGGDDSKVCSIM</sequence>
<feature type="region of interest" description="Disordered" evidence="1">
    <location>
        <begin position="156"/>
        <end position="176"/>
    </location>
</feature>
<organism evidence="2 3">
    <name type="scientific">Caenorhabditis angaria</name>
    <dbReference type="NCBI Taxonomy" id="860376"/>
    <lineage>
        <taxon>Eukaryota</taxon>
        <taxon>Metazoa</taxon>
        <taxon>Ecdysozoa</taxon>
        <taxon>Nematoda</taxon>
        <taxon>Chromadorea</taxon>
        <taxon>Rhabditida</taxon>
        <taxon>Rhabditina</taxon>
        <taxon>Rhabditomorpha</taxon>
        <taxon>Rhabditoidea</taxon>
        <taxon>Rhabditidae</taxon>
        <taxon>Peloderinae</taxon>
        <taxon>Caenorhabditis</taxon>
    </lineage>
</organism>
<comment type="caution">
    <text evidence="2">The sequence shown here is derived from an EMBL/GenBank/DDBJ whole genome shotgun (WGS) entry which is preliminary data.</text>
</comment>
<dbReference type="Proteomes" id="UP001152747">
    <property type="component" value="Unassembled WGS sequence"/>
</dbReference>
<name>A0A9P1NB54_9PELO</name>